<dbReference type="Proteomes" id="UP000255008">
    <property type="component" value="Unassembled WGS sequence"/>
</dbReference>
<sequence>MSEEPRKSGKNPLASELQTLGQLVRSRRVGSELSVEDTADYCGIAVETLSCLENGEPSRTDQLFKVLEALGLAMMVLPRSDADIALRALGHAVNWQATSLTAEDTLKVTPQPELEQRSATPTLFVDYDGTLHAGHALVDTTTGEVTLDSGRPLLEYAPLLAEMLEPYPEVEIVLTTSWLQKLPLDKVVSYLPQELGRRVVGTTLGIKPRLSYVLVGSERTHIITSYVYGKGLQNWMAIDDSVYGALHFGRTPGEFVDRFVLLDSSRGISDEEAQRRIRGWLSSIHGDNRRGE</sequence>
<organism evidence="1 2">
    <name type="scientific">Ralstonia mannitolilytica</name>
    <dbReference type="NCBI Taxonomy" id="105219"/>
    <lineage>
        <taxon>Bacteria</taxon>
        <taxon>Pseudomonadati</taxon>
        <taxon>Pseudomonadota</taxon>
        <taxon>Betaproteobacteria</taxon>
        <taxon>Burkholderiales</taxon>
        <taxon>Burkholderiaceae</taxon>
        <taxon>Ralstonia</taxon>
    </lineage>
</organism>
<dbReference type="InterPro" id="IPR001387">
    <property type="entry name" value="Cro/C1-type_HTH"/>
</dbReference>
<proteinExistence type="predicted"/>
<dbReference type="SUPFAM" id="SSF47413">
    <property type="entry name" value="lambda repressor-like DNA-binding domains"/>
    <property type="match status" value="1"/>
</dbReference>
<dbReference type="AlphaFoldDB" id="A0AAJ4ZQJ5"/>
<dbReference type="Gene3D" id="1.10.260.40">
    <property type="entry name" value="lambda repressor-like DNA-binding domains"/>
    <property type="match status" value="1"/>
</dbReference>
<evidence type="ECO:0000313" key="1">
    <source>
        <dbReference type="EMBL" id="SUE35955.1"/>
    </source>
</evidence>
<dbReference type="GO" id="GO:0003677">
    <property type="term" value="F:DNA binding"/>
    <property type="evidence" value="ECO:0007669"/>
    <property type="project" value="InterPro"/>
</dbReference>
<dbReference type="Pfam" id="PF18143">
    <property type="entry name" value="HAD_SAK_2"/>
    <property type="match status" value="1"/>
</dbReference>
<accession>A0AAJ4ZQJ5</accession>
<dbReference type="CDD" id="cd00093">
    <property type="entry name" value="HTH_XRE"/>
    <property type="match status" value="1"/>
</dbReference>
<comment type="caution">
    <text evidence="1">The sequence shown here is derived from an EMBL/GenBank/DDBJ whole genome shotgun (WGS) entry which is preliminary data.</text>
</comment>
<protein>
    <submittedName>
        <fullName evidence="1">Transcriptional regulator, y4mF family</fullName>
    </submittedName>
</protein>
<gene>
    <name evidence="1" type="ORF">NCTC10894_03972</name>
</gene>
<evidence type="ECO:0000313" key="2">
    <source>
        <dbReference type="Proteomes" id="UP000255008"/>
    </source>
</evidence>
<dbReference type="InterPro" id="IPR010982">
    <property type="entry name" value="Lambda_DNA-bd_dom_sf"/>
</dbReference>
<dbReference type="RefSeq" id="WP_244855837.1">
    <property type="nucleotide sequence ID" value="NZ_BAAAEC010000011.1"/>
</dbReference>
<name>A0AAJ4ZQJ5_9RALS</name>
<dbReference type="EMBL" id="UGVE01000002">
    <property type="protein sequence ID" value="SUE35955.1"/>
    <property type="molecule type" value="Genomic_DNA"/>
</dbReference>
<reference evidence="1 2" key="1">
    <citation type="submission" date="2018-06" db="EMBL/GenBank/DDBJ databases">
        <authorList>
            <consortium name="Pathogen Informatics"/>
            <person name="Doyle S."/>
        </authorList>
    </citation>
    <scope>NUCLEOTIDE SEQUENCE [LARGE SCALE GENOMIC DNA]</scope>
    <source>
        <strain evidence="1 2">NCTC10894</strain>
    </source>
</reference>